<name>A0A166LJU8_9AGAM</name>
<reference evidence="1 2" key="1">
    <citation type="journal article" date="2016" name="Mol. Biol. Evol.">
        <title>Comparative Genomics of Early-Diverging Mushroom-Forming Fungi Provides Insights into the Origins of Lignocellulose Decay Capabilities.</title>
        <authorList>
            <person name="Nagy L.G."/>
            <person name="Riley R."/>
            <person name="Tritt A."/>
            <person name="Adam C."/>
            <person name="Daum C."/>
            <person name="Floudas D."/>
            <person name="Sun H."/>
            <person name="Yadav J.S."/>
            <person name="Pangilinan J."/>
            <person name="Larsson K.H."/>
            <person name="Matsuura K."/>
            <person name="Barry K."/>
            <person name="Labutti K."/>
            <person name="Kuo R."/>
            <person name="Ohm R.A."/>
            <person name="Bhattacharya S.S."/>
            <person name="Shirouzu T."/>
            <person name="Yoshinaga Y."/>
            <person name="Martin F.M."/>
            <person name="Grigoriev I.V."/>
            <person name="Hibbett D.S."/>
        </authorList>
    </citation>
    <scope>NUCLEOTIDE SEQUENCE [LARGE SCALE GENOMIC DNA]</scope>
    <source>
        <strain evidence="1 2">CBS 109695</strain>
    </source>
</reference>
<dbReference type="AlphaFoldDB" id="A0A166LJU8"/>
<keyword evidence="2" id="KW-1185">Reference proteome</keyword>
<sequence>MIWIFRARGQETDTQLNGMTEIQPEDQPVVSHAMDFQFTPRLGNNMKPVWANSSHDANIPSHHMFGADRGSSFLLNTSTPQTHRAHPWTPPPPFSPEKVFPQLRFQELRDIDMLEASPLNPEGDGGAAETGALHRVYKSYQRSNMKPVGATSWDDADTPHHHMFGADGGSPFVLN</sequence>
<evidence type="ECO:0000313" key="2">
    <source>
        <dbReference type="Proteomes" id="UP000076532"/>
    </source>
</evidence>
<dbReference type="OrthoDB" id="5961at2759"/>
<organism evidence="1 2">
    <name type="scientific">Athelia psychrophila</name>
    <dbReference type="NCBI Taxonomy" id="1759441"/>
    <lineage>
        <taxon>Eukaryota</taxon>
        <taxon>Fungi</taxon>
        <taxon>Dikarya</taxon>
        <taxon>Basidiomycota</taxon>
        <taxon>Agaricomycotina</taxon>
        <taxon>Agaricomycetes</taxon>
        <taxon>Agaricomycetidae</taxon>
        <taxon>Atheliales</taxon>
        <taxon>Atheliaceae</taxon>
        <taxon>Athelia</taxon>
    </lineage>
</organism>
<accession>A0A166LJU8</accession>
<proteinExistence type="predicted"/>
<dbReference type="Proteomes" id="UP000076532">
    <property type="component" value="Unassembled WGS sequence"/>
</dbReference>
<protein>
    <submittedName>
        <fullName evidence="1">Uncharacterized protein</fullName>
    </submittedName>
</protein>
<dbReference type="EMBL" id="KV417535">
    <property type="protein sequence ID" value="KZP23034.1"/>
    <property type="molecule type" value="Genomic_DNA"/>
</dbReference>
<evidence type="ECO:0000313" key="1">
    <source>
        <dbReference type="EMBL" id="KZP23034.1"/>
    </source>
</evidence>
<gene>
    <name evidence="1" type="ORF">FIBSPDRAFT_1043180</name>
</gene>
<feature type="non-terminal residue" evidence="1">
    <location>
        <position position="175"/>
    </location>
</feature>